<dbReference type="RefSeq" id="XP_016246208.1">
    <property type="nucleotide sequence ID" value="XM_016396352.1"/>
</dbReference>
<feature type="chain" id="PRO_5007395269" description="Carboxylesterase type B domain-containing protein" evidence="3">
    <location>
        <begin position="18"/>
        <end position="583"/>
    </location>
</feature>
<dbReference type="InterPro" id="IPR050654">
    <property type="entry name" value="AChE-related_enzymes"/>
</dbReference>
<dbReference type="HOGENOM" id="CLU_006586_10_4_1"/>
<dbReference type="InterPro" id="IPR002018">
    <property type="entry name" value="CarbesteraseB"/>
</dbReference>
<keyword evidence="2" id="KW-0378">Hydrolase</keyword>
<evidence type="ECO:0000313" key="6">
    <source>
        <dbReference type="Proteomes" id="UP000054466"/>
    </source>
</evidence>
<dbReference type="RefSeq" id="XP_016246207.1">
    <property type="nucleotide sequence ID" value="XM_016396351.1"/>
</dbReference>
<reference evidence="5 6" key="1">
    <citation type="submission" date="2015-01" db="EMBL/GenBank/DDBJ databases">
        <title>The Genome Sequence of Cladophialophora immunda CBS83496.</title>
        <authorList>
            <consortium name="The Broad Institute Genomics Platform"/>
            <person name="Cuomo C."/>
            <person name="de Hoog S."/>
            <person name="Gorbushina A."/>
            <person name="Stielow B."/>
            <person name="Teixiera M."/>
            <person name="Abouelleil A."/>
            <person name="Chapman S.B."/>
            <person name="Priest M."/>
            <person name="Young S.K."/>
            <person name="Wortman J."/>
            <person name="Nusbaum C."/>
            <person name="Birren B."/>
        </authorList>
    </citation>
    <scope>NUCLEOTIDE SEQUENCE [LARGE SCALE GENOMIC DNA]</scope>
    <source>
        <strain evidence="5 6">CBS 83496</strain>
    </source>
</reference>
<dbReference type="STRING" id="569365.A0A0D1ZE68"/>
<sequence>MLSRRLLVSFFVAAVAAQSNVTVRDNAHNLTYVGFSFTGTEQFLGINFGQDTSGANRFKPPKAFTYPTGTTIQATAAGAACPQNTFLSLLGAISENPGVFNLSEDCLNLEVVRPAGTKQNANLPVLVWISGQGDEEGSYNYTLYNPTALVAGAAAKGTPVIYVSMNYRVNVFGFANSPALRTEGSLNSGLLDQRLALQWIQSNIATFGGNPKNVTLFGQSDGGVSVGLHMTAFGGNGTAPFRRAIMQSGSAAGDPGVTGNATVTNTAAVAQLAGCTGTNSSLVLACLRAIPMVQLLNAVLLFENTTTATQANGASQDLFFPTVDGSYIPAAPSTLVRTGRFHKNISIIAGWNENDGSIFVPPTLNGSTATQAFLHSSYPNLNSTTLSRLMSLYPVNDFMAAAQASQISPFFLQASQIYRDINFACPSMDVAHRVTQFGGTSYLYVLNTTSLTSVLQIFNATFEGVIHFSDVPFVFNQPNVGFGTTAAANLTATRMSGSWAHFASTGNPSGNASITLSGWTQAFTKSQAAVTSQNVTGASLRVIGGPRAGQAQLSSNAQAVVEPQLLQRCAFINSAAFYQQLQT</sequence>
<keyword evidence="3" id="KW-0732">Signal</keyword>
<dbReference type="Proteomes" id="UP000054466">
    <property type="component" value="Unassembled WGS sequence"/>
</dbReference>
<dbReference type="EMBL" id="KN847044">
    <property type="protein sequence ID" value="KIW25992.1"/>
    <property type="molecule type" value="Genomic_DNA"/>
</dbReference>
<dbReference type="VEuPathDB" id="FungiDB:PV07_09124"/>
<dbReference type="Pfam" id="PF00135">
    <property type="entry name" value="COesterase"/>
    <property type="match status" value="1"/>
</dbReference>
<proteinExistence type="inferred from homology"/>
<feature type="domain" description="Carboxylesterase type B" evidence="4">
    <location>
        <begin position="39"/>
        <end position="528"/>
    </location>
</feature>
<keyword evidence="6" id="KW-1185">Reference proteome</keyword>
<evidence type="ECO:0000256" key="3">
    <source>
        <dbReference type="SAM" id="SignalP"/>
    </source>
</evidence>
<evidence type="ECO:0000313" key="5">
    <source>
        <dbReference type="EMBL" id="KIW25991.1"/>
    </source>
</evidence>
<comment type="similarity">
    <text evidence="1">Belongs to the type-B carboxylesterase/lipase family.</text>
</comment>
<dbReference type="ESTHER" id="9euro-a0a0d1ze68">
    <property type="family name" value="Fungal_carboxylesterase_lipase"/>
</dbReference>
<dbReference type="EMBL" id="KN847044">
    <property type="protein sequence ID" value="KIW25991.1"/>
    <property type="molecule type" value="Genomic_DNA"/>
</dbReference>
<evidence type="ECO:0000259" key="4">
    <source>
        <dbReference type="Pfam" id="PF00135"/>
    </source>
</evidence>
<evidence type="ECO:0000256" key="1">
    <source>
        <dbReference type="ARBA" id="ARBA00005964"/>
    </source>
</evidence>
<dbReference type="InterPro" id="IPR029058">
    <property type="entry name" value="AB_hydrolase_fold"/>
</dbReference>
<dbReference type="OrthoDB" id="408631at2759"/>
<name>A0A0D1ZE68_9EURO</name>
<dbReference type="AlphaFoldDB" id="A0A0D1ZE68"/>
<feature type="signal peptide" evidence="3">
    <location>
        <begin position="1"/>
        <end position="17"/>
    </location>
</feature>
<dbReference type="PANTHER" id="PTHR43918:SF4">
    <property type="entry name" value="CARBOXYLIC ESTER HYDROLASE"/>
    <property type="match status" value="1"/>
</dbReference>
<dbReference type="GO" id="GO:0052689">
    <property type="term" value="F:carboxylic ester hydrolase activity"/>
    <property type="evidence" value="ECO:0007669"/>
    <property type="project" value="TreeGrafter"/>
</dbReference>
<accession>A0A0D1ZE68</accession>
<dbReference type="PANTHER" id="PTHR43918">
    <property type="entry name" value="ACETYLCHOLINESTERASE"/>
    <property type="match status" value="1"/>
</dbReference>
<organism evidence="5 6">
    <name type="scientific">Cladophialophora immunda</name>
    <dbReference type="NCBI Taxonomy" id="569365"/>
    <lineage>
        <taxon>Eukaryota</taxon>
        <taxon>Fungi</taxon>
        <taxon>Dikarya</taxon>
        <taxon>Ascomycota</taxon>
        <taxon>Pezizomycotina</taxon>
        <taxon>Eurotiomycetes</taxon>
        <taxon>Chaetothyriomycetidae</taxon>
        <taxon>Chaetothyriales</taxon>
        <taxon>Herpotrichiellaceae</taxon>
        <taxon>Cladophialophora</taxon>
    </lineage>
</organism>
<dbReference type="GeneID" id="27348318"/>
<dbReference type="Gene3D" id="3.40.50.1820">
    <property type="entry name" value="alpha/beta hydrolase"/>
    <property type="match status" value="1"/>
</dbReference>
<gene>
    <name evidence="5" type="ORF">PV07_09124</name>
</gene>
<protein>
    <recommendedName>
        <fullName evidence="4">Carboxylesterase type B domain-containing protein</fullName>
    </recommendedName>
</protein>
<evidence type="ECO:0000256" key="2">
    <source>
        <dbReference type="ARBA" id="ARBA00022801"/>
    </source>
</evidence>
<dbReference type="SUPFAM" id="SSF53474">
    <property type="entry name" value="alpha/beta-Hydrolases"/>
    <property type="match status" value="1"/>
</dbReference>